<sequence>HCILLVVDLEKNIYMEWVPMGALVKCLVAFFSIIIVFGTLFIALSIPDIQDIFGIAFGVSIWAFVLLLFWNYRGIKIQLSTKELYVRYGFFNQKSIKLNDIVSCETIKASFGRYSGIGVRYGIDGSQAYTTSFCDAVKIIPSKGRIFVFSSHSPKKICYIINKTKSAN</sequence>
<organism evidence="2">
    <name type="scientific">marine sediment metagenome</name>
    <dbReference type="NCBI Taxonomy" id="412755"/>
    <lineage>
        <taxon>unclassified sequences</taxon>
        <taxon>metagenomes</taxon>
        <taxon>ecological metagenomes</taxon>
    </lineage>
</organism>
<keyword evidence="1" id="KW-1133">Transmembrane helix</keyword>
<keyword evidence="1" id="KW-0472">Membrane</keyword>
<reference evidence="2" key="1">
    <citation type="journal article" date="2014" name="Front. Microbiol.">
        <title>High frequency of phylogenetically diverse reductive dehalogenase-homologous genes in deep subseafloor sedimentary metagenomes.</title>
        <authorList>
            <person name="Kawai M."/>
            <person name="Futagami T."/>
            <person name="Toyoda A."/>
            <person name="Takaki Y."/>
            <person name="Nishi S."/>
            <person name="Hori S."/>
            <person name="Arai W."/>
            <person name="Tsubouchi T."/>
            <person name="Morono Y."/>
            <person name="Uchiyama I."/>
            <person name="Ito T."/>
            <person name="Fujiyama A."/>
            <person name="Inagaki F."/>
            <person name="Takami H."/>
        </authorList>
    </citation>
    <scope>NUCLEOTIDE SEQUENCE</scope>
    <source>
        <strain evidence="2">Expedition CK06-06</strain>
    </source>
</reference>
<keyword evidence="1" id="KW-0812">Transmembrane</keyword>
<feature type="non-terminal residue" evidence="2">
    <location>
        <position position="1"/>
    </location>
</feature>
<feature type="transmembrane region" description="Helical" evidence="1">
    <location>
        <begin position="22"/>
        <end position="46"/>
    </location>
</feature>
<evidence type="ECO:0000313" key="2">
    <source>
        <dbReference type="EMBL" id="GAI84393.1"/>
    </source>
</evidence>
<protein>
    <recommendedName>
        <fullName evidence="3">DUF304 domain-containing protein</fullName>
    </recommendedName>
</protein>
<evidence type="ECO:0008006" key="3">
    <source>
        <dbReference type="Google" id="ProtNLM"/>
    </source>
</evidence>
<accession>X1RUN9</accession>
<dbReference type="EMBL" id="BARW01012466">
    <property type="protein sequence ID" value="GAI84393.1"/>
    <property type="molecule type" value="Genomic_DNA"/>
</dbReference>
<comment type="caution">
    <text evidence="2">The sequence shown here is derived from an EMBL/GenBank/DDBJ whole genome shotgun (WGS) entry which is preliminary data.</text>
</comment>
<gene>
    <name evidence="2" type="ORF">S12H4_23459</name>
</gene>
<name>X1RUN9_9ZZZZ</name>
<dbReference type="AlphaFoldDB" id="X1RUN9"/>
<feature type="transmembrane region" description="Helical" evidence="1">
    <location>
        <begin position="52"/>
        <end position="72"/>
    </location>
</feature>
<evidence type="ECO:0000256" key="1">
    <source>
        <dbReference type="SAM" id="Phobius"/>
    </source>
</evidence>
<proteinExistence type="predicted"/>